<dbReference type="Proteomes" id="UP000295479">
    <property type="component" value="Unassembled WGS sequence"/>
</dbReference>
<name>A0A4R5CAD9_9FLAO</name>
<proteinExistence type="predicted"/>
<keyword evidence="2" id="KW-1185">Reference proteome</keyword>
<sequence>MSNWSSTIKETPSRVASISELAKASSTVIVFEVAEKSTFSLEVQPIKKLIENNAANKKKLFS</sequence>
<evidence type="ECO:0000313" key="2">
    <source>
        <dbReference type="Proteomes" id="UP000295479"/>
    </source>
</evidence>
<reference evidence="1 2" key="1">
    <citation type="submission" date="2019-03" db="EMBL/GenBank/DDBJ databases">
        <title>Flavobacterium AR-3-4 sp. nov. isolated from arctic soil.</title>
        <authorList>
            <person name="Chaudhary D.K."/>
        </authorList>
    </citation>
    <scope>NUCLEOTIDE SEQUENCE [LARGE SCALE GENOMIC DNA]</scope>
    <source>
        <strain evidence="1 2">AR-3-4</strain>
    </source>
</reference>
<organism evidence="1 2">
    <name type="scientific">Flavobacterium cellulosilyticum</name>
    <dbReference type="NCBI Taxonomy" id="2541731"/>
    <lineage>
        <taxon>Bacteria</taxon>
        <taxon>Pseudomonadati</taxon>
        <taxon>Bacteroidota</taxon>
        <taxon>Flavobacteriia</taxon>
        <taxon>Flavobacteriales</taxon>
        <taxon>Flavobacteriaceae</taxon>
        <taxon>Flavobacterium</taxon>
    </lineage>
</organism>
<dbReference type="EMBL" id="SMFK01000020">
    <property type="protein sequence ID" value="TDD94002.1"/>
    <property type="molecule type" value="Genomic_DNA"/>
</dbReference>
<gene>
    <name evidence="1" type="ORF">E0F76_17880</name>
</gene>
<comment type="caution">
    <text evidence="1">The sequence shown here is derived from an EMBL/GenBank/DDBJ whole genome shotgun (WGS) entry which is preliminary data.</text>
</comment>
<dbReference type="AlphaFoldDB" id="A0A4R5CAD9"/>
<evidence type="ECO:0000313" key="1">
    <source>
        <dbReference type="EMBL" id="TDD94002.1"/>
    </source>
</evidence>
<protein>
    <submittedName>
        <fullName evidence="1">Uncharacterized protein</fullName>
    </submittedName>
</protein>
<accession>A0A4R5CAD9</accession>